<gene>
    <name evidence="4" type="ORF">AMTR_s02018p00009260</name>
</gene>
<evidence type="ECO:0000256" key="1">
    <source>
        <dbReference type="ARBA" id="ARBA00022603"/>
    </source>
</evidence>
<keyword evidence="5" id="KW-1185">Reference proteome</keyword>
<evidence type="ECO:0000256" key="2">
    <source>
        <dbReference type="ARBA" id="ARBA00022679"/>
    </source>
</evidence>
<dbReference type="STRING" id="13333.U5D0E8"/>
<sequence>MYDNTLWGGSLAMDESSLSEHMKKTRPNLLKLQETLAIDSRVEISQIFIAD</sequence>
<dbReference type="EMBL" id="KI395591">
    <property type="protein sequence ID" value="ERM98001.1"/>
    <property type="molecule type" value="Genomic_DNA"/>
</dbReference>
<dbReference type="Gramene" id="ERM98001">
    <property type="protein sequence ID" value="ERM98001"/>
    <property type="gene ID" value="AMTR_s02018p00009260"/>
</dbReference>
<protein>
    <submittedName>
        <fullName evidence="4">Uncharacterized protein</fullName>
    </submittedName>
</protein>
<dbReference type="AlphaFoldDB" id="U5D0E8"/>
<proteinExistence type="predicted"/>
<keyword evidence="3" id="KW-0949">S-adenosyl-L-methionine</keyword>
<dbReference type="Pfam" id="PF01596">
    <property type="entry name" value="Methyltransf_3"/>
    <property type="match status" value="1"/>
</dbReference>
<dbReference type="HOGENOM" id="CLU_3112508_0_0_1"/>
<dbReference type="InterPro" id="IPR002935">
    <property type="entry name" value="SAM_O-MeTrfase"/>
</dbReference>
<evidence type="ECO:0000313" key="4">
    <source>
        <dbReference type="EMBL" id="ERM98001.1"/>
    </source>
</evidence>
<evidence type="ECO:0000313" key="5">
    <source>
        <dbReference type="Proteomes" id="UP000017836"/>
    </source>
</evidence>
<organism evidence="4 5">
    <name type="scientific">Amborella trichopoda</name>
    <dbReference type="NCBI Taxonomy" id="13333"/>
    <lineage>
        <taxon>Eukaryota</taxon>
        <taxon>Viridiplantae</taxon>
        <taxon>Streptophyta</taxon>
        <taxon>Embryophyta</taxon>
        <taxon>Tracheophyta</taxon>
        <taxon>Spermatophyta</taxon>
        <taxon>Magnoliopsida</taxon>
        <taxon>Amborellales</taxon>
        <taxon>Amborellaceae</taxon>
        <taxon>Amborella</taxon>
    </lineage>
</organism>
<name>U5D0E8_AMBTC</name>
<evidence type="ECO:0000256" key="3">
    <source>
        <dbReference type="ARBA" id="ARBA00022691"/>
    </source>
</evidence>
<keyword evidence="2" id="KW-0808">Transferase</keyword>
<dbReference type="GO" id="GO:0032259">
    <property type="term" value="P:methylation"/>
    <property type="evidence" value="ECO:0007669"/>
    <property type="project" value="UniProtKB-KW"/>
</dbReference>
<dbReference type="Proteomes" id="UP000017836">
    <property type="component" value="Unassembled WGS sequence"/>
</dbReference>
<feature type="non-terminal residue" evidence="4">
    <location>
        <position position="51"/>
    </location>
</feature>
<reference evidence="5" key="1">
    <citation type="journal article" date="2013" name="Science">
        <title>The Amborella genome and the evolution of flowering plants.</title>
        <authorList>
            <consortium name="Amborella Genome Project"/>
        </authorList>
    </citation>
    <scope>NUCLEOTIDE SEQUENCE [LARGE SCALE GENOMIC DNA]</scope>
</reference>
<keyword evidence="1" id="KW-0489">Methyltransferase</keyword>
<accession>U5D0E8</accession>
<dbReference type="GO" id="GO:0008171">
    <property type="term" value="F:O-methyltransferase activity"/>
    <property type="evidence" value="ECO:0007669"/>
    <property type="project" value="InterPro"/>
</dbReference>